<proteinExistence type="predicted"/>
<feature type="compositionally biased region" description="Polar residues" evidence="1">
    <location>
        <begin position="295"/>
        <end position="305"/>
    </location>
</feature>
<keyword evidence="4" id="KW-1185">Reference proteome</keyword>
<protein>
    <recommendedName>
        <fullName evidence="2">Extracellular mutant protein 11 C-terminal domain-containing protein</fullName>
    </recommendedName>
</protein>
<evidence type="ECO:0000313" key="3">
    <source>
        <dbReference type="EMBL" id="OBS19416.1"/>
    </source>
</evidence>
<feature type="compositionally biased region" description="Polar residues" evidence="1">
    <location>
        <begin position="23"/>
        <end position="44"/>
    </location>
</feature>
<dbReference type="PANTHER" id="PTHR28244">
    <property type="entry name" value="RNA POLYMERASE I-SPECIFIC TRANSCRIPTION INITIATION FACTOR RRN11"/>
    <property type="match status" value="1"/>
</dbReference>
<dbReference type="GO" id="GO:0042790">
    <property type="term" value="P:nucleolar large rRNA transcription by RNA polymerase I"/>
    <property type="evidence" value="ECO:0007669"/>
    <property type="project" value="TreeGrafter"/>
</dbReference>
<gene>
    <name evidence="3" type="ORF">FPOA_11141</name>
</gene>
<evidence type="ECO:0000259" key="2">
    <source>
        <dbReference type="Pfam" id="PF15463"/>
    </source>
</evidence>
<feature type="compositionally biased region" description="Basic and acidic residues" evidence="1">
    <location>
        <begin position="180"/>
        <end position="198"/>
    </location>
</feature>
<feature type="domain" description="Extracellular mutant protein 11 C-terminal" evidence="2">
    <location>
        <begin position="376"/>
        <end position="505"/>
    </location>
</feature>
<dbReference type="PANTHER" id="PTHR28244:SF3">
    <property type="entry name" value="EXTRACELLULAR MUTANT PROTEIN 11 C-TERMINAL DOMAIN-CONTAINING PROTEIN"/>
    <property type="match status" value="1"/>
</dbReference>
<dbReference type="InterPro" id="IPR053029">
    <property type="entry name" value="RNA_pol_I-specific_init_factor"/>
</dbReference>
<evidence type="ECO:0000313" key="4">
    <source>
        <dbReference type="Proteomes" id="UP000091967"/>
    </source>
</evidence>
<dbReference type="Proteomes" id="UP000091967">
    <property type="component" value="Unassembled WGS sequence"/>
</dbReference>
<dbReference type="STRING" id="36050.A0A1B8AG02"/>
<dbReference type="InterPro" id="IPR029178">
    <property type="entry name" value="Ecm11_C"/>
</dbReference>
<feature type="compositionally biased region" description="Polar residues" evidence="1">
    <location>
        <begin position="126"/>
        <end position="155"/>
    </location>
</feature>
<accession>A0A1B8AG02</accession>
<name>A0A1B8AG02_FUSPO</name>
<dbReference type="EMBL" id="LYXU01000004">
    <property type="protein sequence ID" value="OBS19416.1"/>
    <property type="molecule type" value="Genomic_DNA"/>
</dbReference>
<feature type="region of interest" description="Disordered" evidence="1">
    <location>
        <begin position="243"/>
        <end position="380"/>
    </location>
</feature>
<evidence type="ECO:0000256" key="1">
    <source>
        <dbReference type="SAM" id="MobiDB-lite"/>
    </source>
</evidence>
<dbReference type="GO" id="GO:0070860">
    <property type="term" value="C:RNA polymerase I core factor complex"/>
    <property type="evidence" value="ECO:0007669"/>
    <property type="project" value="TreeGrafter"/>
</dbReference>
<dbReference type="GO" id="GO:0017025">
    <property type="term" value="F:TBP-class protein binding"/>
    <property type="evidence" value="ECO:0007669"/>
    <property type="project" value="TreeGrafter"/>
</dbReference>
<dbReference type="GO" id="GO:0001164">
    <property type="term" value="F:RNA polymerase I core promoter sequence-specific DNA binding"/>
    <property type="evidence" value="ECO:0007669"/>
    <property type="project" value="TreeGrafter"/>
</dbReference>
<dbReference type="OMA" id="DHMGDGF"/>
<feature type="compositionally biased region" description="Polar residues" evidence="1">
    <location>
        <begin position="67"/>
        <end position="80"/>
    </location>
</feature>
<dbReference type="Pfam" id="PF15463">
    <property type="entry name" value="ECM11"/>
    <property type="match status" value="1"/>
</dbReference>
<reference evidence="3 4" key="1">
    <citation type="submission" date="2016-06" db="EMBL/GenBank/DDBJ databases">
        <title>Living apart together: crosstalk between the core and supernumerary genomes in a fungal plant pathogen.</title>
        <authorList>
            <person name="Vanheule A."/>
            <person name="Audenaert K."/>
            <person name="Warris S."/>
            <person name="Van De Geest H."/>
            <person name="Schijlen E."/>
            <person name="Hofte M."/>
            <person name="De Saeger S."/>
            <person name="Haesaert G."/>
            <person name="Waalwijk C."/>
            <person name="Van Der Lee T."/>
        </authorList>
    </citation>
    <scope>NUCLEOTIDE SEQUENCE [LARGE SCALE GENOMIC DNA]</scope>
    <source>
        <strain evidence="3 4">2516</strain>
    </source>
</reference>
<sequence length="511" mass="58036">MRHHEPTKHPIVEKGKGHRVTGSAPTSLQPSRNKSTWNQANHTMPPSLKDKGGRLLAFANAGIKNEPQPQVDIQSSSVEPQHNAPPPPAPMSRPASFPREIQGLGGRNTAPPRQNHPFSQPPPRSPQLSVVSSPNGRGKTNSNGRPDLFSGSQLDENFLESGLTTPYNEPAEPVKLGPELTHDLKKNIPPHRIPDRNRFQRPVPTSDLFTVGDDLRMNVISRPQRHSIDQMGDGFQDNVNVRHGKPNTHYDHGRARLESPARTDSRLPMREVRIRKSHSGRSEAFDANRVRSPSPKRQQTPWQSNHRNEITRQPPVQHMDDGDGETSSQEEEHATPRPRAAQPVIQRTMLESVPAAVIPVPRMNRPDNKRRRPDPEYNDSALRSMSFNTLQQQPFDFDPSKDEQKGTGVNSENIEAKLDQFRHVEEQEQHDLFSNMSIENWETSGNWFVSEFSGLMQRLMESRRHKRKIIQEFEQEAADREEAVRLRTEAVDRKLSRMKQDGQRVVEDKTS</sequence>
<organism evidence="3 4">
    <name type="scientific">Fusarium poae</name>
    <dbReference type="NCBI Taxonomy" id="36050"/>
    <lineage>
        <taxon>Eukaryota</taxon>
        <taxon>Fungi</taxon>
        <taxon>Dikarya</taxon>
        <taxon>Ascomycota</taxon>
        <taxon>Pezizomycotina</taxon>
        <taxon>Sordariomycetes</taxon>
        <taxon>Hypocreomycetidae</taxon>
        <taxon>Hypocreales</taxon>
        <taxon>Nectriaceae</taxon>
        <taxon>Fusarium</taxon>
    </lineage>
</organism>
<feature type="region of interest" description="Disordered" evidence="1">
    <location>
        <begin position="1"/>
        <end position="205"/>
    </location>
</feature>
<dbReference type="AlphaFoldDB" id="A0A1B8AG02"/>
<feature type="compositionally biased region" description="Basic and acidic residues" evidence="1">
    <location>
        <begin position="248"/>
        <end position="289"/>
    </location>
</feature>
<comment type="caution">
    <text evidence="3">The sequence shown here is derived from an EMBL/GenBank/DDBJ whole genome shotgun (WGS) entry which is preliminary data.</text>
</comment>